<feature type="region of interest" description="Disordered" evidence="1">
    <location>
        <begin position="77"/>
        <end position="102"/>
    </location>
</feature>
<feature type="transmembrane region" description="Helical" evidence="2">
    <location>
        <begin position="23"/>
        <end position="41"/>
    </location>
</feature>
<keyword evidence="4" id="KW-1185">Reference proteome</keyword>
<evidence type="ECO:0000313" key="3">
    <source>
        <dbReference type="EMBL" id="GFS14027.1"/>
    </source>
</evidence>
<dbReference type="Proteomes" id="UP000762676">
    <property type="component" value="Unassembled WGS sequence"/>
</dbReference>
<organism evidence="3 4">
    <name type="scientific">Elysia marginata</name>
    <dbReference type="NCBI Taxonomy" id="1093978"/>
    <lineage>
        <taxon>Eukaryota</taxon>
        <taxon>Metazoa</taxon>
        <taxon>Spiralia</taxon>
        <taxon>Lophotrochozoa</taxon>
        <taxon>Mollusca</taxon>
        <taxon>Gastropoda</taxon>
        <taxon>Heterobranchia</taxon>
        <taxon>Euthyneura</taxon>
        <taxon>Panpulmonata</taxon>
        <taxon>Sacoglossa</taxon>
        <taxon>Placobranchoidea</taxon>
        <taxon>Plakobranchidae</taxon>
        <taxon>Elysia</taxon>
    </lineage>
</organism>
<accession>A0AAV4IUI0</accession>
<evidence type="ECO:0000256" key="2">
    <source>
        <dbReference type="SAM" id="Phobius"/>
    </source>
</evidence>
<reference evidence="3 4" key="1">
    <citation type="journal article" date="2021" name="Elife">
        <title>Chloroplast acquisition without the gene transfer in kleptoplastic sea slugs, Plakobranchus ocellatus.</title>
        <authorList>
            <person name="Maeda T."/>
            <person name="Takahashi S."/>
            <person name="Yoshida T."/>
            <person name="Shimamura S."/>
            <person name="Takaki Y."/>
            <person name="Nagai Y."/>
            <person name="Toyoda A."/>
            <person name="Suzuki Y."/>
            <person name="Arimoto A."/>
            <person name="Ishii H."/>
            <person name="Satoh N."/>
            <person name="Nishiyama T."/>
            <person name="Hasebe M."/>
            <person name="Maruyama T."/>
            <person name="Minagawa J."/>
            <person name="Obokata J."/>
            <person name="Shigenobu S."/>
        </authorList>
    </citation>
    <scope>NUCLEOTIDE SEQUENCE [LARGE SCALE GENOMIC DNA]</scope>
</reference>
<sequence>MVRGSYFLKGIAVNDENGVFNRFHAVLILISALSCILLLAPTNHVNAITGRATSRARRADRERANWDWKTGSCLTETNRTRGAGTGGHSVSGPSQADTTAPYCPQQVNMATGRVTSSTLFF</sequence>
<keyword evidence="2" id="KW-0812">Transmembrane</keyword>
<comment type="caution">
    <text evidence="3">The sequence shown here is derived from an EMBL/GenBank/DDBJ whole genome shotgun (WGS) entry which is preliminary data.</text>
</comment>
<evidence type="ECO:0000256" key="1">
    <source>
        <dbReference type="SAM" id="MobiDB-lite"/>
    </source>
</evidence>
<dbReference type="EMBL" id="BMAT01009804">
    <property type="protein sequence ID" value="GFS14027.1"/>
    <property type="molecule type" value="Genomic_DNA"/>
</dbReference>
<protein>
    <submittedName>
        <fullName evidence="3">Uncharacterized protein</fullName>
    </submittedName>
</protein>
<dbReference type="PROSITE" id="PS51257">
    <property type="entry name" value="PROKAR_LIPOPROTEIN"/>
    <property type="match status" value="1"/>
</dbReference>
<keyword evidence="2" id="KW-1133">Transmembrane helix</keyword>
<dbReference type="AlphaFoldDB" id="A0AAV4IUI0"/>
<keyword evidence="2" id="KW-0472">Membrane</keyword>
<gene>
    <name evidence="3" type="ORF">ElyMa_004897700</name>
</gene>
<proteinExistence type="predicted"/>
<evidence type="ECO:0000313" key="4">
    <source>
        <dbReference type="Proteomes" id="UP000762676"/>
    </source>
</evidence>
<name>A0AAV4IUI0_9GAST</name>